<dbReference type="SUPFAM" id="SSF56219">
    <property type="entry name" value="DNase I-like"/>
    <property type="match status" value="1"/>
</dbReference>
<name>A0A3G5AJ52_9VIRU</name>
<dbReference type="InterPro" id="IPR036691">
    <property type="entry name" value="Endo/exonu/phosph_ase_sf"/>
</dbReference>
<evidence type="ECO:0000313" key="1">
    <source>
        <dbReference type="EMBL" id="AYV85823.1"/>
    </source>
</evidence>
<accession>A0A3G5AJ52</accession>
<proteinExistence type="predicted"/>
<reference evidence="1" key="1">
    <citation type="submission" date="2018-10" db="EMBL/GenBank/DDBJ databases">
        <title>Hidden diversity of soil giant viruses.</title>
        <authorList>
            <person name="Schulz F."/>
            <person name="Alteio L."/>
            <person name="Goudeau D."/>
            <person name="Ryan E.M."/>
            <person name="Malmstrom R.R."/>
            <person name="Blanchard J."/>
            <person name="Woyke T."/>
        </authorList>
    </citation>
    <scope>NUCLEOTIDE SEQUENCE</scope>
    <source>
        <strain evidence="1">SAV1</strain>
    </source>
</reference>
<organism evidence="1">
    <name type="scientific">Satyrvirus sp</name>
    <dbReference type="NCBI Taxonomy" id="2487771"/>
    <lineage>
        <taxon>Viruses</taxon>
        <taxon>Varidnaviria</taxon>
        <taxon>Bamfordvirae</taxon>
        <taxon>Nucleocytoviricota</taxon>
        <taxon>Megaviricetes</taxon>
        <taxon>Imitervirales</taxon>
        <taxon>Mimiviridae</taxon>
        <taxon>Megamimivirinae</taxon>
    </lineage>
</organism>
<protein>
    <submittedName>
        <fullName evidence="1">Putative orfan</fullName>
    </submittedName>
</protein>
<dbReference type="Gene3D" id="3.60.10.10">
    <property type="entry name" value="Endonuclease/exonuclease/phosphatase"/>
    <property type="match status" value="1"/>
</dbReference>
<gene>
    <name evidence="1" type="ORF">Satyrvirus47_1</name>
</gene>
<sequence>MILMKISVTSYNIEGLTLEANYCQDTSLKYYIVEKSKYLNEFLSSLNSDIICIQEYTEILEIKLENYYHVVEKSDAIFYSKEKFTYVNHTYNQHHGIWLSLDMDGLVLEIVSVRLPPNDEPVLREMVLSNIDMKAKNKILVLASDTNMKKKAKKKFWIIW</sequence>
<dbReference type="EMBL" id="MK072483">
    <property type="protein sequence ID" value="AYV85823.1"/>
    <property type="molecule type" value="Genomic_DNA"/>
</dbReference>